<dbReference type="CDD" id="cd05233">
    <property type="entry name" value="SDR_c"/>
    <property type="match status" value="1"/>
</dbReference>
<organism evidence="1 2">
    <name type="scientific">Leptospira santarosai</name>
    <dbReference type="NCBI Taxonomy" id="28183"/>
    <lineage>
        <taxon>Bacteria</taxon>
        <taxon>Pseudomonadati</taxon>
        <taxon>Spirochaetota</taxon>
        <taxon>Spirochaetia</taxon>
        <taxon>Leptospirales</taxon>
        <taxon>Leptospiraceae</taxon>
        <taxon>Leptospira</taxon>
    </lineage>
</organism>
<name>A0A2P1QS11_9LEPT</name>
<dbReference type="Pfam" id="PF13561">
    <property type="entry name" value="adh_short_C2"/>
    <property type="match status" value="1"/>
</dbReference>
<dbReference type="AlphaFoldDB" id="A0A2P1QS11"/>
<dbReference type="GO" id="GO:0016491">
    <property type="term" value="F:oxidoreductase activity"/>
    <property type="evidence" value="ECO:0007669"/>
    <property type="project" value="TreeGrafter"/>
</dbReference>
<evidence type="ECO:0000313" key="2">
    <source>
        <dbReference type="Proteomes" id="UP000033961"/>
    </source>
</evidence>
<dbReference type="InterPro" id="IPR002347">
    <property type="entry name" value="SDR_fam"/>
</dbReference>
<accession>A0A2P1QS11</accession>
<sequence length="583" mass="66457">MHSDFWKAPAFRTDFDFLTPNSRYYKIRPQTNKSNRIAESGNRVAQEFVLCGIVGKRTFLKNGPMSDPQTNDKNKPSIDEIQKCIRLLESLTENPELLTSIPEKERIELMIVSGKISRPNRNEIRIRNKTIQHSRRKEIVTLEKKARAATGIRTARTASVFKAPLQITDQTDLRKKENAPELSSPRNCYVCKKEYTRLHFFYDAMCPSCGDLNYTKRFQTAPLHGQVALITGSRLKIGYQATLMLLRAGATVIATTRFPVDAALRFSKEDDFSQWSDRLQIFGLDLRHTPSVELFASYMEQTVDRLDILVNNAAQTVRRPPGFYAHLMEFESLDFHDIPKEAGQLLKLHRDCKRKLASFVGTNLADESALPVSWNGKIPGVGIRSSARLSQIPYSHDSSFELETVFPEGQMDADLQQVDLRKTNSWRLKLGEIQTSEMLEVQLVNAVAPFVLCNRLVSVMRRENTGQKHIVNVSAMEGKFHRFKKEDRHPHTNMAKAALNMLTHTSASDFAKDGIYMNAVDTGWVTDEDPIELSRKKQDLHDFQPPLDIVDGAARVCDPFFDGILTGKHWCGKFLKDYFPIDW</sequence>
<gene>
    <name evidence="1" type="ORF">XB16_1380</name>
</gene>
<reference evidence="1 2" key="1">
    <citation type="journal article" date="2015" name="Genome Announc.">
        <title>Draft Genome Sequences of Leptospira santarosai Strains U160, U164, and U233, Isolated from Asymptomatic Cattle.</title>
        <authorList>
            <person name="Kremer F.S."/>
            <person name="Eslabao M.R."/>
            <person name="Provisor M."/>
            <person name="Woloski R.D."/>
            <person name="Ramires O.V."/>
            <person name="Moreno L.Z."/>
            <person name="Moreno A.M."/>
            <person name="Hamond C."/>
            <person name="Lilenbaum W."/>
            <person name="Dellagostin O.A."/>
        </authorList>
    </citation>
    <scope>NUCLEOTIDE SEQUENCE [LARGE SCALE GENOMIC DNA]</scope>
    <source>
        <strain evidence="1 2">U160</strain>
    </source>
</reference>
<dbReference type="Proteomes" id="UP000033961">
    <property type="component" value="Chromosome I"/>
</dbReference>
<dbReference type="InterPro" id="IPR036291">
    <property type="entry name" value="NAD(P)-bd_dom_sf"/>
</dbReference>
<dbReference type="Pfam" id="PF00106">
    <property type="entry name" value="adh_short"/>
    <property type="match status" value="1"/>
</dbReference>
<proteinExistence type="predicted"/>
<dbReference type="GO" id="GO:0005737">
    <property type="term" value="C:cytoplasm"/>
    <property type="evidence" value="ECO:0007669"/>
    <property type="project" value="TreeGrafter"/>
</dbReference>
<dbReference type="EMBL" id="CP027843">
    <property type="protein sequence ID" value="AVQ11712.1"/>
    <property type="molecule type" value="Genomic_DNA"/>
</dbReference>
<dbReference type="Gene3D" id="3.40.50.720">
    <property type="entry name" value="NAD(P)-binding Rossmann-like Domain"/>
    <property type="match status" value="2"/>
</dbReference>
<protein>
    <submittedName>
        <fullName evidence="1">Oxidoreductase, short chain dehydrogenase/reductase family protein</fullName>
    </submittedName>
</protein>
<dbReference type="SUPFAM" id="SSF51735">
    <property type="entry name" value="NAD(P)-binding Rossmann-fold domains"/>
    <property type="match status" value="1"/>
</dbReference>
<dbReference type="PANTHER" id="PTHR43544:SF2">
    <property type="entry name" value="OXIDOREDUCTASE"/>
    <property type="match status" value="1"/>
</dbReference>
<evidence type="ECO:0000313" key="1">
    <source>
        <dbReference type="EMBL" id="AVQ11712.1"/>
    </source>
</evidence>
<dbReference type="InterPro" id="IPR051468">
    <property type="entry name" value="Fungal_SecMetab_SDRs"/>
</dbReference>
<dbReference type="PANTHER" id="PTHR43544">
    <property type="entry name" value="SHORT-CHAIN DEHYDROGENASE/REDUCTASE"/>
    <property type="match status" value="1"/>
</dbReference>